<evidence type="ECO:0000313" key="7">
    <source>
        <dbReference type="Proteomes" id="UP001196870"/>
    </source>
</evidence>
<feature type="domain" description="Solute-binding protein family 5" evidence="5">
    <location>
        <begin position="84"/>
        <end position="448"/>
    </location>
</feature>
<dbReference type="Proteomes" id="UP001196870">
    <property type="component" value="Unassembled WGS sequence"/>
</dbReference>
<sequence length="537" mass="58253">MVDTPFTRRWLTRATLGGLGGTALPGWMGEALAQGAAPGGVLRVGLAAPNTTLDPHFQSNAPNNAMASHVFDALVTNDAQSRSQPGLAASWRLIDDRNWEYKLREGVTFTDGTPFTVEDAIISLRRANDLPSTASFRTYTRGIKTMTAPDAHTLRIETAEPDPLLPNSLSRIRIISARFKDATTADFNNGQAMIGTGALVLREYVPGSHVRLAPNLNWWGPRLPWTEVVLRVATDDGGRLASLLSGDLDIIEAVPSQSMARVRADQRLHLIRGISSRVAYLAMDQGRDVTPFATSADGRPLERNPFKDLRVRRAINMAINRQAMVERVMEGDAVIATQFLPPGGAGTSDRIQPAVFDVSRARALLTEAGYPRGFRLAVHGPNDRYINDAKIVQAVAQMLTRIGIEARAEVMPWSVYASRSAQGEFSLSLGAWGVNTGETSNPIKAVLATPNRAAGLGASNSGRYSNPEVDRLLLQALGTMDDMARNALLAQASEIAFNDLAILPLHHEVSVWAARRGITYETRNDQYTLAMGVGRNS</sequence>
<dbReference type="InterPro" id="IPR006311">
    <property type="entry name" value="TAT_signal"/>
</dbReference>
<dbReference type="InterPro" id="IPR000914">
    <property type="entry name" value="SBP_5_dom"/>
</dbReference>
<reference evidence="7" key="1">
    <citation type="journal article" date="2021" name="Syst. Appl. Microbiol.">
        <title>Roseomonas hellenica sp. nov., isolated from roots of wild-growing Alkanna tinctoria.</title>
        <authorList>
            <person name="Rat A."/>
            <person name="Naranjo H.D."/>
            <person name="Lebbe L."/>
            <person name="Cnockaert M."/>
            <person name="Krigas N."/>
            <person name="Grigoriadou K."/>
            <person name="Maloupa E."/>
            <person name="Willems A."/>
        </authorList>
    </citation>
    <scope>NUCLEOTIDE SEQUENCE [LARGE SCALE GENOMIC DNA]</scope>
    <source>
        <strain evidence="7">LMG 31523</strain>
    </source>
</reference>
<comment type="caution">
    <text evidence="6">The sequence shown here is derived from an EMBL/GenBank/DDBJ whole genome shotgun (WGS) entry which is preliminary data.</text>
</comment>
<dbReference type="PROSITE" id="PS51318">
    <property type="entry name" value="TAT"/>
    <property type="match status" value="1"/>
</dbReference>
<evidence type="ECO:0000256" key="1">
    <source>
        <dbReference type="ARBA" id="ARBA00004418"/>
    </source>
</evidence>
<comment type="similarity">
    <text evidence="2">Belongs to the bacterial solute-binding protein 5 family.</text>
</comment>
<dbReference type="PIRSF" id="PIRSF002741">
    <property type="entry name" value="MppA"/>
    <property type="match status" value="1"/>
</dbReference>
<evidence type="ECO:0000256" key="3">
    <source>
        <dbReference type="ARBA" id="ARBA00022448"/>
    </source>
</evidence>
<protein>
    <submittedName>
        <fullName evidence="6">ABC transporter substrate-binding protein</fullName>
    </submittedName>
</protein>
<keyword evidence="3" id="KW-0813">Transport</keyword>
<dbReference type="InterPro" id="IPR039424">
    <property type="entry name" value="SBP_5"/>
</dbReference>
<dbReference type="PANTHER" id="PTHR30290:SF9">
    <property type="entry name" value="OLIGOPEPTIDE-BINDING PROTEIN APPA"/>
    <property type="match status" value="1"/>
</dbReference>
<evidence type="ECO:0000313" key="6">
    <source>
        <dbReference type="EMBL" id="MBR0666641.1"/>
    </source>
</evidence>
<dbReference type="PANTHER" id="PTHR30290">
    <property type="entry name" value="PERIPLASMIC BINDING COMPONENT OF ABC TRANSPORTER"/>
    <property type="match status" value="1"/>
</dbReference>
<dbReference type="InterPro" id="IPR030678">
    <property type="entry name" value="Peptide/Ni-bd"/>
</dbReference>
<dbReference type="CDD" id="cd08498">
    <property type="entry name" value="PBP2_NikA_DppA_OppA_like_2"/>
    <property type="match status" value="1"/>
</dbReference>
<dbReference type="Pfam" id="PF00496">
    <property type="entry name" value="SBP_bac_5"/>
    <property type="match status" value="1"/>
</dbReference>
<accession>A0ABS5F292</accession>
<gene>
    <name evidence="6" type="ORF">GXW71_19940</name>
</gene>
<dbReference type="Gene3D" id="3.90.76.10">
    <property type="entry name" value="Dipeptide-binding Protein, Domain 1"/>
    <property type="match status" value="1"/>
</dbReference>
<dbReference type="EMBL" id="JAAGBB010000025">
    <property type="protein sequence ID" value="MBR0666641.1"/>
    <property type="molecule type" value="Genomic_DNA"/>
</dbReference>
<keyword evidence="4" id="KW-0732">Signal</keyword>
<proteinExistence type="inferred from homology"/>
<dbReference type="Gene3D" id="3.40.190.10">
    <property type="entry name" value="Periplasmic binding protein-like II"/>
    <property type="match status" value="1"/>
</dbReference>
<dbReference type="SUPFAM" id="SSF53850">
    <property type="entry name" value="Periplasmic binding protein-like II"/>
    <property type="match status" value="1"/>
</dbReference>
<evidence type="ECO:0000256" key="4">
    <source>
        <dbReference type="ARBA" id="ARBA00022729"/>
    </source>
</evidence>
<evidence type="ECO:0000259" key="5">
    <source>
        <dbReference type="Pfam" id="PF00496"/>
    </source>
</evidence>
<evidence type="ECO:0000256" key="2">
    <source>
        <dbReference type="ARBA" id="ARBA00005695"/>
    </source>
</evidence>
<name>A0ABS5F292_9PROT</name>
<dbReference type="Gene3D" id="3.10.105.10">
    <property type="entry name" value="Dipeptide-binding Protein, Domain 3"/>
    <property type="match status" value="1"/>
</dbReference>
<dbReference type="RefSeq" id="WP_211854364.1">
    <property type="nucleotide sequence ID" value="NZ_JAAGBB010000025.1"/>
</dbReference>
<comment type="subcellular location">
    <subcellularLocation>
        <location evidence="1">Periplasm</location>
    </subcellularLocation>
</comment>
<keyword evidence="7" id="KW-1185">Reference proteome</keyword>
<organism evidence="6 7">
    <name type="scientific">Plastoroseomonas hellenica</name>
    <dbReference type="NCBI Taxonomy" id="2687306"/>
    <lineage>
        <taxon>Bacteria</taxon>
        <taxon>Pseudomonadati</taxon>
        <taxon>Pseudomonadota</taxon>
        <taxon>Alphaproteobacteria</taxon>
        <taxon>Acetobacterales</taxon>
        <taxon>Acetobacteraceae</taxon>
        <taxon>Plastoroseomonas</taxon>
    </lineage>
</organism>